<evidence type="ECO:0000313" key="2">
    <source>
        <dbReference type="Proteomes" id="UP001595764"/>
    </source>
</evidence>
<protein>
    <recommendedName>
        <fullName evidence="3">CdiI immunity protein domain-containing protein</fullName>
    </recommendedName>
</protein>
<evidence type="ECO:0000313" key="1">
    <source>
        <dbReference type="EMBL" id="MFC3509920.1"/>
    </source>
</evidence>
<organism evidence="1 2">
    <name type="scientific">Amycolatopsis halotolerans</name>
    <dbReference type="NCBI Taxonomy" id="330083"/>
    <lineage>
        <taxon>Bacteria</taxon>
        <taxon>Bacillati</taxon>
        <taxon>Actinomycetota</taxon>
        <taxon>Actinomycetes</taxon>
        <taxon>Pseudonocardiales</taxon>
        <taxon>Pseudonocardiaceae</taxon>
        <taxon>Amycolatopsis</taxon>
    </lineage>
</organism>
<proteinExistence type="predicted"/>
<evidence type="ECO:0008006" key="3">
    <source>
        <dbReference type="Google" id="ProtNLM"/>
    </source>
</evidence>
<accession>A0ABV7QD16</accession>
<keyword evidence="2" id="KW-1185">Reference proteome</keyword>
<comment type="caution">
    <text evidence="1">The sequence shown here is derived from an EMBL/GenBank/DDBJ whole genome shotgun (WGS) entry which is preliminary data.</text>
</comment>
<dbReference type="RefSeq" id="WP_377870540.1">
    <property type="nucleotide sequence ID" value="NZ_JBHMAY010000022.1"/>
</dbReference>
<dbReference type="EMBL" id="JBHRWI010000007">
    <property type="protein sequence ID" value="MFC3509920.1"/>
    <property type="molecule type" value="Genomic_DNA"/>
</dbReference>
<sequence length="129" mass="14954">MDYRKLFADIRQRPGMFGLDGSYHDYCTFLHGLDFGNDRQLLTGFRESLIPRVGDGDNLTWEALVLHLAFPDRTQGWRDEAAGAGQEAVNDLLFSLLDEFFEKRGQPRGTAAIFDEYLTWLKAQSWYRR</sequence>
<gene>
    <name evidence="1" type="ORF">ACFORO_07070</name>
</gene>
<dbReference type="Proteomes" id="UP001595764">
    <property type="component" value="Unassembled WGS sequence"/>
</dbReference>
<reference evidence="2" key="1">
    <citation type="journal article" date="2019" name="Int. J. Syst. Evol. Microbiol.">
        <title>The Global Catalogue of Microorganisms (GCM) 10K type strain sequencing project: providing services to taxonomists for standard genome sequencing and annotation.</title>
        <authorList>
            <consortium name="The Broad Institute Genomics Platform"/>
            <consortium name="The Broad Institute Genome Sequencing Center for Infectious Disease"/>
            <person name="Wu L."/>
            <person name="Ma J."/>
        </authorList>
    </citation>
    <scope>NUCLEOTIDE SEQUENCE [LARGE SCALE GENOMIC DNA]</scope>
    <source>
        <strain evidence="2">CGMCC 4.7682</strain>
    </source>
</reference>
<name>A0ABV7QD16_9PSEU</name>